<dbReference type="CDD" id="cd08477">
    <property type="entry name" value="PBP2_CrgA_like_8"/>
    <property type="match status" value="1"/>
</dbReference>
<dbReference type="SUPFAM" id="SSF53850">
    <property type="entry name" value="Periplasmic binding protein-like II"/>
    <property type="match status" value="1"/>
</dbReference>
<keyword evidence="4" id="KW-0804">Transcription</keyword>
<evidence type="ECO:0000259" key="5">
    <source>
        <dbReference type="PROSITE" id="PS50931"/>
    </source>
</evidence>
<organism evidence="6 7">
    <name type="scientific">Stenotrophomonas maltophilia</name>
    <name type="common">Pseudomonas maltophilia</name>
    <name type="synonym">Xanthomonas maltophilia</name>
    <dbReference type="NCBI Taxonomy" id="40324"/>
    <lineage>
        <taxon>Bacteria</taxon>
        <taxon>Pseudomonadati</taxon>
        <taxon>Pseudomonadota</taxon>
        <taxon>Gammaproteobacteria</taxon>
        <taxon>Lysobacterales</taxon>
        <taxon>Lysobacteraceae</taxon>
        <taxon>Stenotrophomonas</taxon>
        <taxon>Stenotrophomonas maltophilia group</taxon>
    </lineage>
</organism>
<proteinExistence type="inferred from homology"/>
<comment type="caution">
    <text evidence="6">The sequence shown here is derived from an EMBL/GenBank/DDBJ whole genome shotgun (WGS) entry which is preliminary data.</text>
</comment>
<dbReference type="Proteomes" id="UP000306631">
    <property type="component" value="Unassembled WGS sequence"/>
</dbReference>
<dbReference type="Gene3D" id="3.40.190.290">
    <property type="match status" value="1"/>
</dbReference>
<sequence length="297" mass="32499">MDTLRCMQAFVAVVEQGSFNAAAEQLAVSSVMVGKYIQQLETHLGVRLLQRNTRRQSLTDAGRNYLAGCRAVLEQVQQAEASVEGLQAQPQGVLRISAPVTWGSCVLAPLVARYLAAYPQVTVELDLNNRRVDMIEEQFDAVVRMGQLGSAEWVARPLPPYAMQICAAPSYLARKGIPQHPGDLRDHDCLTHLAWRGGHGWRLRGHPEQDWSEHSRLLCNDGDGLRRAALAGAGLILQPAVLLAEDVAAGRLQPVLADYLPEPRPLHLAYLPDRRPRPKLSSFVAFLLDSVGAAAPA</sequence>
<dbReference type="Pfam" id="PF03466">
    <property type="entry name" value="LysR_substrate"/>
    <property type="match status" value="1"/>
</dbReference>
<dbReference type="Gene3D" id="1.10.10.10">
    <property type="entry name" value="Winged helix-like DNA-binding domain superfamily/Winged helix DNA-binding domain"/>
    <property type="match status" value="1"/>
</dbReference>
<accession>A0A4S2CV15</accession>
<protein>
    <submittedName>
        <fullName evidence="6">LysR family transcriptional regulator</fullName>
    </submittedName>
</protein>
<evidence type="ECO:0000313" key="6">
    <source>
        <dbReference type="EMBL" id="TGY32285.1"/>
    </source>
</evidence>
<dbReference type="GO" id="GO:0003700">
    <property type="term" value="F:DNA-binding transcription factor activity"/>
    <property type="evidence" value="ECO:0007669"/>
    <property type="project" value="InterPro"/>
</dbReference>
<keyword evidence="2" id="KW-0805">Transcription regulation</keyword>
<evidence type="ECO:0000256" key="1">
    <source>
        <dbReference type="ARBA" id="ARBA00009437"/>
    </source>
</evidence>
<evidence type="ECO:0000313" key="7">
    <source>
        <dbReference type="Proteomes" id="UP000306631"/>
    </source>
</evidence>
<dbReference type="PROSITE" id="PS50931">
    <property type="entry name" value="HTH_LYSR"/>
    <property type="match status" value="1"/>
</dbReference>
<dbReference type="Pfam" id="PF00126">
    <property type="entry name" value="HTH_1"/>
    <property type="match status" value="1"/>
</dbReference>
<dbReference type="AlphaFoldDB" id="A0A4S2CV15"/>
<name>A0A4S2CV15_STEMA</name>
<dbReference type="InterPro" id="IPR036390">
    <property type="entry name" value="WH_DNA-bd_sf"/>
</dbReference>
<comment type="similarity">
    <text evidence="1">Belongs to the LysR transcriptional regulatory family.</text>
</comment>
<dbReference type="InterPro" id="IPR000847">
    <property type="entry name" value="LysR_HTH_N"/>
</dbReference>
<dbReference type="PANTHER" id="PTHR30537">
    <property type="entry name" value="HTH-TYPE TRANSCRIPTIONAL REGULATOR"/>
    <property type="match status" value="1"/>
</dbReference>
<dbReference type="InterPro" id="IPR005119">
    <property type="entry name" value="LysR_subst-bd"/>
</dbReference>
<dbReference type="GO" id="GO:0043565">
    <property type="term" value="F:sequence-specific DNA binding"/>
    <property type="evidence" value="ECO:0007669"/>
    <property type="project" value="TreeGrafter"/>
</dbReference>
<evidence type="ECO:0000256" key="4">
    <source>
        <dbReference type="ARBA" id="ARBA00023163"/>
    </source>
</evidence>
<reference evidence="6 7" key="1">
    <citation type="submission" date="2019-04" db="EMBL/GenBank/DDBJ databases">
        <title>Microbes associate with the intestines of laboratory mice.</title>
        <authorList>
            <person name="Navarre W."/>
            <person name="Wong E."/>
            <person name="Huang K."/>
            <person name="Tropini C."/>
            <person name="Ng K."/>
            <person name="Yu B."/>
        </authorList>
    </citation>
    <scope>NUCLEOTIDE SEQUENCE [LARGE SCALE GENOMIC DNA]</scope>
    <source>
        <strain evidence="6 7">NM62_B4-13</strain>
    </source>
</reference>
<evidence type="ECO:0000256" key="3">
    <source>
        <dbReference type="ARBA" id="ARBA00023125"/>
    </source>
</evidence>
<dbReference type="PANTHER" id="PTHR30537:SF5">
    <property type="entry name" value="HTH-TYPE TRANSCRIPTIONAL ACTIVATOR TTDR-RELATED"/>
    <property type="match status" value="1"/>
</dbReference>
<gene>
    <name evidence="6" type="ORF">E5352_16075</name>
</gene>
<dbReference type="GO" id="GO:0006351">
    <property type="term" value="P:DNA-templated transcription"/>
    <property type="evidence" value="ECO:0007669"/>
    <property type="project" value="TreeGrafter"/>
</dbReference>
<evidence type="ECO:0000256" key="2">
    <source>
        <dbReference type="ARBA" id="ARBA00023015"/>
    </source>
</evidence>
<dbReference type="OrthoDB" id="9810065at2"/>
<dbReference type="FunFam" id="1.10.10.10:FF:000001">
    <property type="entry name" value="LysR family transcriptional regulator"/>
    <property type="match status" value="1"/>
</dbReference>
<dbReference type="RefSeq" id="WP_017355467.1">
    <property type="nucleotide sequence ID" value="NZ_SRYW01000017.1"/>
</dbReference>
<dbReference type="EMBL" id="SRYW01000017">
    <property type="protein sequence ID" value="TGY32285.1"/>
    <property type="molecule type" value="Genomic_DNA"/>
</dbReference>
<dbReference type="InterPro" id="IPR058163">
    <property type="entry name" value="LysR-type_TF_proteobact-type"/>
</dbReference>
<keyword evidence="3" id="KW-0238">DNA-binding</keyword>
<feature type="domain" description="HTH lysR-type" evidence="5">
    <location>
        <begin position="1"/>
        <end position="59"/>
    </location>
</feature>
<dbReference type="SUPFAM" id="SSF46785">
    <property type="entry name" value="Winged helix' DNA-binding domain"/>
    <property type="match status" value="1"/>
</dbReference>
<dbReference type="InterPro" id="IPR036388">
    <property type="entry name" value="WH-like_DNA-bd_sf"/>
</dbReference>